<dbReference type="AlphaFoldDB" id="A0A8H3R4C9"/>
<name>A0A8H3R4C9_9GLOM</name>
<reference evidence="1" key="1">
    <citation type="submission" date="2019-10" db="EMBL/GenBank/DDBJ databases">
        <title>Conservation and host-specific expression of non-tandemly repeated heterogenous ribosome RNA gene in arbuscular mycorrhizal fungi.</title>
        <authorList>
            <person name="Maeda T."/>
            <person name="Kobayashi Y."/>
            <person name="Nakagawa T."/>
            <person name="Ezawa T."/>
            <person name="Yamaguchi K."/>
            <person name="Bino T."/>
            <person name="Nishimoto Y."/>
            <person name="Shigenobu S."/>
            <person name="Kawaguchi M."/>
        </authorList>
    </citation>
    <scope>NUCLEOTIDE SEQUENCE</scope>
    <source>
        <strain evidence="1">HR1</strain>
    </source>
</reference>
<dbReference type="Proteomes" id="UP000615446">
    <property type="component" value="Unassembled WGS sequence"/>
</dbReference>
<comment type="caution">
    <text evidence="1">The sequence shown here is derived from an EMBL/GenBank/DDBJ whole genome shotgun (WGS) entry which is preliminary data.</text>
</comment>
<evidence type="ECO:0000313" key="1">
    <source>
        <dbReference type="EMBL" id="GET03611.1"/>
    </source>
</evidence>
<gene>
    <name evidence="1" type="ORF">RCL2_002994200</name>
</gene>
<dbReference type="EMBL" id="BLAL01000324">
    <property type="protein sequence ID" value="GET03611.1"/>
    <property type="molecule type" value="Genomic_DNA"/>
</dbReference>
<organism evidence="1 2">
    <name type="scientific">Rhizophagus clarus</name>
    <dbReference type="NCBI Taxonomy" id="94130"/>
    <lineage>
        <taxon>Eukaryota</taxon>
        <taxon>Fungi</taxon>
        <taxon>Fungi incertae sedis</taxon>
        <taxon>Mucoromycota</taxon>
        <taxon>Glomeromycotina</taxon>
        <taxon>Glomeromycetes</taxon>
        <taxon>Glomerales</taxon>
        <taxon>Glomeraceae</taxon>
        <taxon>Rhizophagus</taxon>
    </lineage>
</organism>
<accession>A0A8H3R4C9</accession>
<evidence type="ECO:0000313" key="2">
    <source>
        <dbReference type="Proteomes" id="UP000615446"/>
    </source>
</evidence>
<proteinExistence type="predicted"/>
<sequence length="66" mass="7853">MDYVDQTKLPKQIMYREDVDRKIEVEEKTFETCEKISIAVEITKLCYSSRLILPIKYRIAVVAQRN</sequence>
<protein>
    <submittedName>
        <fullName evidence="1">Uncharacterized protein</fullName>
    </submittedName>
</protein>